<gene>
    <name evidence="1" type="ORF">ORQ98_22875</name>
</gene>
<keyword evidence="2" id="KW-1185">Reference proteome</keyword>
<organism evidence="1 2">
    <name type="scientific">Spartinivicinus poritis</name>
    <dbReference type="NCBI Taxonomy" id="2994640"/>
    <lineage>
        <taxon>Bacteria</taxon>
        <taxon>Pseudomonadati</taxon>
        <taxon>Pseudomonadota</taxon>
        <taxon>Gammaproteobacteria</taxon>
        <taxon>Oceanospirillales</taxon>
        <taxon>Zooshikellaceae</taxon>
        <taxon>Spartinivicinus</taxon>
    </lineage>
</organism>
<evidence type="ECO:0000313" key="2">
    <source>
        <dbReference type="Proteomes" id="UP001528823"/>
    </source>
</evidence>
<accession>A0ABT5UEK3</accession>
<evidence type="ECO:0000313" key="1">
    <source>
        <dbReference type="EMBL" id="MDE1464809.1"/>
    </source>
</evidence>
<dbReference type="SUPFAM" id="SSF52402">
    <property type="entry name" value="Adenine nucleotide alpha hydrolases-like"/>
    <property type="match status" value="1"/>
</dbReference>
<sequence length="252" mass="28834">MEYVIFASYGNDSIALIQWAFDRKLRSVTVVYSDTGWACDFWNERVINAEKWVKSLGFSTAQTKSEGMEKLVFRKKAWPRGGGGRFQFCTEALKKEPARQWLDKHDPEKLSTCMNGVRRCESRNRLTAPEWVDCSPDHGDRELWSPLVRHTDEDRNALIAKTPFDVLPYKSKECWPCVNAGKREIRHLEPERINLIERIEKNAGVNSKGNQRVMFSPSRHNGAVGIRAVVEDASKGMNDLIPVRICSSGWCN</sequence>
<protein>
    <recommendedName>
        <fullName evidence="3">Phosphoadenosine phosphosulphate reductase domain-containing protein</fullName>
    </recommendedName>
</protein>
<dbReference type="RefSeq" id="WP_274691118.1">
    <property type="nucleotide sequence ID" value="NZ_JAPMOU010000043.1"/>
</dbReference>
<comment type="caution">
    <text evidence="1">The sequence shown here is derived from an EMBL/GenBank/DDBJ whole genome shotgun (WGS) entry which is preliminary data.</text>
</comment>
<proteinExistence type="predicted"/>
<dbReference type="Proteomes" id="UP001528823">
    <property type="component" value="Unassembled WGS sequence"/>
</dbReference>
<dbReference type="Gene3D" id="3.40.50.620">
    <property type="entry name" value="HUPs"/>
    <property type="match status" value="1"/>
</dbReference>
<dbReference type="EMBL" id="JAPMOU010000043">
    <property type="protein sequence ID" value="MDE1464809.1"/>
    <property type="molecule type" value="Genomic_DNA"/>
</dbReference>
<evidence type="ECO:0008006" key="3">
    <source>
        <dbReference type="Google" id="ProtNLM"/>
    </source>
</evidence>
<dbReference type="InterPro" id="IPR014729">
    <property type="entry name" value="Rossmann-like_a/b/a_fold"/>
</dbReference>
<reference evidence="1 2" key="1">
    <citation type="submission" date="2022-11" db="EMBL/GenBank/DDBJ databases">
        <title>Spartinivicinus poritis sp. nov., isolated from scleractinian coral Porites lutea.</title>
        <authorList>
            <person name="Zhang G."/>
            <person name="Cai L."/>
            <person name="Wei Q."/>
        </authorList>
    </citation>
    <scope>NUCLEOTIDE SEQUENCE [LARGE SCALE GENOMIC DNA]</scope>
    <source>
        <strain evidence="1 2">A2-2</strain>
    </source>
</reference>
<name>A0ABT5UEK3_9GAMM</name>